<feature type="compositionally biased region" description="Polar residues" evidence="1">
    <location>
        <begin position="260"/>
        <end position="272"/>
    </location>
</feature>
<accession>A0ABQ1SAU1</accession>
<feature type="compositionally biased region" description="Basic and acidic residues" evidence="1">
    <location>
        <begin position="275"/>
        <end position="287"/>
    </location>
</feature>
<reference evidence="3" key="1">
    <citation type="journal article" date="2019" name="Int. J. Syst. Evol. Microbiol.">
        <title>The Global Catalogue of Microorganisms (GCM) 10K type strain sequencing project: providing services to taxonomists for standard genome sequencing and annotation.</title>
        <authorList>
            <consortium name="The Broad Institute Genomics Platform"/>
            <consortium name="The Broad Institute Genome Sequencing Center for Infectious Disease"/>
            <person name="Wu L."/>
            <person name="Ma J."/>
        </authorList>
    </citation>
    <scope>NUCLEOTIDE SEQUENCE [LARGE SCALE GENOMIC DNA]</scope>
    <source>
        <strain evidence="3">CGMCC 1.11013</strain>
    </source>
</reference>
<name>A0ABQ1SAU1_9BURK</name>
<comment type="caution">
    <text evidence="2">The sequence shown here is derived from an EMBL/GenBank/DDBJ whole genome shotgun (WGS) entry which is preliminary data.</text>
</comment>
<evidence type="ECO:0000313" key="2">
    <source>
        <dbReference type="EMBL" id="GGD98595.1"/>
    </source>
</evidence>
<feature type="region of interest" description="Disordered" evidence="1">
    <location>
        <begin position="260"/>
        <end position="287"/>
    </location>
</feature>
<evidence type="ECO:0000256" key="1">
    <source>
        <dbReference type="SAM" id="MobiDB-lite"/>
    </source>
</evidence>
<protein>
    <submittedName>
        <fullName evidence="2">Uncharacterized protein</fullName>
    </submittedName>
</protein>
<dbReference type="EMBL" id="BMEG01000037">
    <property type="protein sequence ID" value="GGD98595.1"/>
    <property type="molecule type" value="Genomic_DNA"/>
</dbReference>
<dbReference type="Proteomes" id="UP000597138">
    <property type="component" value="Unassembled WGS sequence"/>
</dbReference>
<evidence type="ECO:0000313" key="3">
    <source>
        <dbReference type="Proteomes" id="UP000597138"/>
    </source>
</evidence>
<sequence>MVPQALKDLNDCLFRVRAHLVEGTWADVTVGAGRVTTREAEGRMAAAASDAGKIPHPKATVDQFTPKEGWPDLGEDRFVQVDAQTKKKIYAKIESFSANAPIVAKTLSPGEIHIFRVIQLNKPKWTKSGEYWLPNMPQNGTEWRERWAVLYAWNSNGGFVELARIPSADELSRLGIHVPQDWSGLRAWSGLVSSQFDEKLGRYWAGGATQLFIDFKHPHNAVLLDYVQALAAKRTGWTDVNVAAILKAVVTPMEQNETAPKTMLQGYTSITPSPEDERARADVVSDH</sequence>
<organism evidence="2 3">
    <name type="scientific">Caballeronia grimmiae</name>
    <dbReference type="NCBI Taxonomy" id="1071679"/>
    <lineage>
        <taxon>Bacteria</taxon>
        <taxon>Pseudomonadati</taxon>
        <taxon>Pseudomonadota</taxon>
        <taxon>Betaproteobacteria</taxon>
        <taxon>Burkholderiales</taxon>
        <taxon>Burkholderiaceae</taxon>
        <taxon>Caballeronia</taxon>
    </lineage>
</organism>
<keyword evidence="3" id="KW-1185">Reference proteome</keyword>
<gene>
    <name evidence="2" type="ORF">GCM10010985_61660</name>
</gene>
<proteinExistence type="predicted"/>